<sequence>MSGGVRCKESVTQLIL</sequence>
<accession>A0A0A8ZP75</accession>
<name>A0A0A8ZP75_ARUDO</name>
<dbReference type="EMBL" id="GBRH01261288">
    <property type="protein sequence ID" value="JAD36607.1"/>
    <property type="molecule type" value="Transcribed_RNA"/>
</dbReference>
<dbReference type="AlphaFoldDB" id="A0A0A8ZP75"/>
<proteinExistence type="predicted"/>
<reference evidence="1" key="1">
    <citation type="submission" date="2014-09" db="EMBL/GenBank/DDBJ databases">
        <authorList>
            <person name="Magalhaes I.L.F."/>
            <person name="Oliveira U."/>
            <person name="Santos F.R."/>
            <person name="Vidigal T.H.D.A."/>
            <person name="Brescovit A.D."/>
            <person name="Santos A.J."/>
        </authorList>
    </citation>
    <scope>NUCLEOTIDE SEQUENCE</scope>
    <source>
        <tissue evidence="1">Shoot tissue taken approximately 20 cm above the soil surface</tissue>
    </source>
</reference>
<evidence type="ECO:0000313" key="1">
    <source>
        <dbReference type="EMBL" id="JAD36607.1"/>
    </source>
</evidence>
<organism evidence="1">
    <name type="scientific">Arundo donax</name>
    <name type="common">Giant reed</name>
    <name type="synonym">Donax arundinaceus</name>
    <dbReference type="NCBI Taxonomy" id="35708"/>
    <lineage>
        <taxon>Eukaryota</taxon>
        <taxon>Viridiplantae</taxon>
        <taxon>Streptophyta</taxon>
        <taxon>Embryophyta</taxon>
        <taxon>Tracheophyta</taxon>
        <taxon>Spermatophyta</taxon>
        <taxon>Magnoliopsida</taxon>
        <taxon>Liliopsida</taxon>
        <taxon>Poales</taxon>
        <taxon>Poaceae</taxon>
        <taxon>PACMAD clade</taxon>
        <taxon>Arundinoideae</taxon>
        <taxon>Arundineae</taxon>
        <taxon>Arundo</taxon>
    </lineage>
</organism>
<reference evidence="1" key="2">
    <citation type="journal article" date="2015" name="Data Brief">
        <title>Shoot transcriptome of the giant reed, Arundo donax.</title>
        <authorList>
            <person name="Barrero R.A."/>
            <person name="Guerrero F.D."/>
            <person name="Moolhuijzen P."/>
            <person name="Goolsby J.A."/>
            <person name="Tidwell J."/>
            <person name="Bellgard S.E."/>
            <person name="Bellgard M.I."/>
        </authorList>
    </citation>
    <scope>NUCLEOTIDE SEQUENCE</scope>
    <source>
        <tissue evidence="1">Shoot tissue taken approximately 20 cm above the soil surface</tissue>
    </source>
</reference>
<protein>
    <submittedName>
        <fullName evidence="1">Uncharacterized protein</fullName>
    </submittedName>
</protein>